<dbReference type="Proteomes" id="UP001054821">
    <property type="component" value="Chromosome 2"/>
</dbReference>
<name>A0AAD4WKP0_PRUDU</name>
<feature type="compositionally biased region" description="Acidic residues" evidence="1">
    <location>
        <begin position="73"/>
        <end position="88"/>
    </location>
</feature>
<protein>
    <submittedName>
        <fullName evidence="2">Uncharacterized protein</fullName>
    </submittedName>
</protein>
<feature type="compositionally biased region" description="Low complexity" evidence="1">
    <location>
        <begin position="117"/>
        <end position="128"/>
    </location>
</feature>
<evidence type="ECO:0000313" key="2">
    <source>
        <dbReference type="EMBL" id="KAI5344878.1"/>
    </source>
</evidence>
<evidence type="ECO:0000256" key="1">
    <source>
        <dbReference type="SAM" id="MobiDB-lite"/>
    </source>
</evidence>
<evidence type="ECO:0000313" key="3">
    <source>
        <dbReference type="Proteomes" id="UP001054821"/>
    </source>
</evidence>
<keyword evidence="3" id="KW-1185">Reference proteome</keyword>
<dbReference type="EMBL" id="JAJFAZ020000002">
    <property type="protein sequence ID" value="KAI5344878.1"/>
    <property type="molecule type" value="Genomic_DNA"/>
</dbReference>
<reference evidence="2 3" key="1">
    <citation type="journal article" date="2022" name="G3 (Bethesda)">
        <title>Whole-genome sequence and methylome profiling of the almond [Prunus dulcis (Mill.) D.A. Webb] cultivar 'Nonpareil'.</title>
        <authorList>
            <person name="D'Amico-Willman K.M."/>
            <person name="Ouma W.Z."/>
            <person name="Meulia T."/>
            <person name="Sideli G.M."/>
            <person name="Gradziel T.M."/>
            <person name="Fresnedo-Ramirez J."/>
        </authorList>
    </citation>
    <scope>NUCLEOTIDE SEQUENCE [LARGE SCALE GENOMIC DNA]</scope>
    <source>
        <strain evidence="2">Clone GOH B32 T37-40</strain>
    </source>
</reference>
<proteinExistence type="predicted"/>
<sequence length="144" mass="16222">MTSYKEKNTHKIPTKIFSHSFHILAWYQSGDLVIADSSFKPPPLLWGLMIFFNPHGDADFDHEPDLESGSSFDDPDYDDDDPGPDSENDPNPHSDDDPNPEFVSDSDHDLDFDSDSGPDSGSDFDPNSYSTCILCIFRCTDYDF</sequence>
<gene>
    <name evidence="2" type="ORF">L3X38_012755</name>
</gene>
<accession>A0AAD4WKP0</accession>
<organism evidence="2 3">
    <name type="scientific">Prunus dulcis</name>
    <name type="common">Almond</name>
    <name type="synonym">Amygdalus dulcis</name>
    <dbReference type="NCBI Taxonomy" id="3755"/>
    <lineage>
        <taxon>Eukaryota</taxon>
        <taxon>Viridiplantae</taxon>
        <taxon>Streptophyta</taxon>
        <taxon>Embryophyta</taxon>
        <taxon>Tracheophyta</taxon>
        <taxon>Spermatophyta</taxon>
        <taxon>Magnoliopsida</taxon>
        <taxon>eudicotyledons</taxon>
        <taxon>Gunneridae</taxon>
        <taxon>Pentapetalae</taxon>
        <taxon>rosids</taxon>
        <taxon>fabids</taxon>
        <taxon>Rosales</taxon>
        <taxon>Rosaceae</taxon>
        <taxon>Amygdaloideae</taxon>
        <taxon>Amygdaleae</taxon>
        <taxon>Prunus</taxon>
    </lineage>
</organism>
<dbReference type="AlphaFoldDB" id="A0AAD4WKP0"/>
<feature type="region of interest" description="Disordered" evidence="1">
    <location>
        <begin position="60"/>
        <end position="129"/>
    </location>
</feature>
<comment type="caution">
    <text evidence="2">The sequence shown here is derived from an EMBL/GenBank/DDBJ whole genome shotgun (WGS) entry which is preliminary data.</text>
</comment>